<keyword evidence="3" id="KW-1185">Reference proteome</keyword>
<comment type="caution">
    <text evidence="2">The sequence shown here is derived from an EMBL/GenBank/DDBJ whole genome shotgun (WGS) entry which is preliminary data.</text>
</comment>
<dbReference type="Gene3D" id="1.10.10.10">
    <property type="entry name" value="Winged helix-like DNA-binding domain superfamily/Winged helix DNA-binding domain"/>
    <property type="match status" value="1"/>
</dbReference>
<dbReference type="SUPFAM" id="SSF46785">
    <property type="entry name" value="Winged helix' DNA-binding domain"/>
    <property type="match status" value="1"/>
</dbReference>
<dbReference type="PROSITE" id="PS50995">
    <property type="entry name" value="HTH_MARR_2"/>
    <property type="match status" value="1"/>
</dbReference>
<evidence type="ECO:0000259" key="1">
    <source>
        <dbReference type="PROSITE" id="PS50995"/>
    </source>
</evidence>
<dbReference type="RefSeq" id="WP_377432626.1">
    <property type="nucleotide sequence ID" value="NZ_JBHSPR010000068.1"/>
</dbReference>
<proteinExistence type="predicted"/>
<dbReference type="InterPro" id="IPR036388">
    <property type="entry name" value="WH-like_DNA-bd_sf"/>
</dbReference>
<evidence type="ECO:0000313" key="3">
    <source>
        <dbReference type="Proteomes" id="UP001596203"/>
    </source>
</evidence>
<dbReference type="PANTHER" id="PTHR33164">
    <property type="entry name" value="TRANSCRIPTIONAL REGULATOR, MARR FAMILY"/>
    <property type="match status" value="1"/>
</dbReference>
<dbReference type="Pfam" id="PF12802">
    <property type="entry name" value="MarR_2"/>
    <property type="match status" value="1"/>
</dbReference>
<gene>
    <name evidence="2" type="ORF">ACFP2T_42525</name>
</gene>
<dbReference type="InterPro" id="IPR036390">
    <property type="entry name" value="WH_DNA-bd_sf"/>
</dbReference>
<dbReference type="SMART" id="SM00347">
    <property type="entry name" value="HTH_MARR"/>
    <property type="match status" value="1"/>
</dbReference>
<sequence length="158" mass="17885">METPTDDSLTAWLTSQPSWLINQTSRHAHRLVSEGLGSVGSRGYHYRLLMTLDEFGPVSQADLGRRSGIHLSDVVAAVNELVDRQLVERAPDPADRRRNVITITPAGRRERRRLTKRLAQIQDELLAPLAPDERDQLTRLLTRVLDHHTRQSRLGNDA</sequence>
<feature type="domain" description="HTH marR-type" evidence="1">
    <location>
        <begin position="14"/>
        <end position="146"/>
    </location>
</feature>
<dbReference type="InterPro" id="IPR000835">
    <property type="entry name" value="HTH_MarR-typ"/>
</dbReference>
<dbReference type="PANTHER" id="PTHR33164:SF57">
    <property type="entry name" value="MARR-FAMILY TRANSCRIPTIONAL REGULATOR"/>
    <property type="match status" value="1"/>
</dbReference>
<name>A0ABW1KPP7_9ACTN</name>
<protein>
    <submittedName>
        <fullName evidence="2">MarR family winged helix-turn-helix transcriptional regulator</fullName>
    </submittedName>
</protein>
<organism evidence="2 3">
    <name type="scientific">Plantactinospora solaniradicis</name>
    <dbReference type="NCBI Taxonomy" id="1723736"/>
    <lineage>
        <taxon>Bacteria</taxon>
        <taxon>Bacillati</taxon>
        <taxon>Actinomycetota</taxon>
        <taxon>Actinomycetes</taxon>
        <taxon>Micromonosporales</taxon>
        <taxon>Micromonosporaceae</taxon>
        <taxon>Plantactinospora</taxon>
    </lineage>
</organism>
<dbReference type="Proteomes" id="UP001596203">
    <property type="component" value="Unassembled WGS sequence"/>
</dbReference>
<evidence type="ECO:0000313" key="2">
    <source>
        <dbReference type="EMBL" id="MFC6022818.1"/>
    </source>
</evidence>
<reference evidence="3" key="1">
    <citation type="journal article" date="2019" name="Int. J. Syst. Evol. Microbiol.">
        <title>The Global Catalogue of Microorganisms (GCM) 10K type strain sequencing project: providing services to taxonomists for standard genome sequencing and annotation.</title>
        <authorList>
            <consortium name="The Broad Institute Genomics Platform"/>
            <consortium name="The Broad Institute Genome Sequencing Center for Infectious Disease"/>
            <person name="Wu L."/>
            <person name="Ma J."/>
        </authorList>
    </citation>
    <scope>NUCLEOTIDE SEQUENCE [LARGE SCALE GENOMIC DNA]</scope>
    <source>
        <strain evidence="3">ZS-35-S2</strain>
    </source>
</reference>
<dbReference type="EMBL" id="JBHSPR010000068">
    <property type="protein sequence ID" value="MFC6022818.1"/>
    <property type="molecule type" value="Genomic_DNA"/>
</dbReference>
<dbReference type="InterPro" id="IPR039422">
    <property type="entry name" value="MarR/SlyA-like"/>
</dbReference>
<accession>A0ABW1KPP7</accession>
<dbReference type="PRINTS" id="PR00598">
    <property type="entry name" value="HTHMARR"/>
</dbReference>